<reference evidence="1 2" key="1">
    <citation type="submission" date="2018-08" db="EMBL/GenBank/DDBJ databases">
        <title>Muricauda nanhaiensis sp. nov., isolated from seawater of the South China Sea.</title>
        <authorList>
            <person name="Dang Y."/>
        </authorList>
    </citation>
    <scope>NUCLEOTIDE SEQUENCE [LARGE SCALE GENOMIC DNA]</scope>
    <source>
        <strain evidence="1 2">SM1704</strain>
    </source>
</reference>
<sequence length="68" mass="8045">MEEMQKAAQKCFEKHCYSKGIYGVNQHTAFRWDEVIEFMVVFSNQQNKSTKEESLELIKFCKSYPGML</sequence>
<organism evidence="1 2">
    <name type="scientific">Flagellimonas nanhaiensis</name>
    <dbReference type="NCBI Taxonomy" id="2292706"/>
    <lineage>
        <taxon>Bacteria</taxon>
        <taxon>Pseudomonadati</taxon>
        <taxon>Bacteroidota</taxon>
        <taxon>Flavobacteriia</taxon>
        <taxon>Flavobacteriales</taxon>
        <taxon>Flavobacteriaceae</taxon>
        <taxon>Flagellimonas</taxon>
    </lineage>
</organism>
<feature type="non-terminal residue" evidence="1">
    <location>
        <position position="68"/>
    </location>
</feature>
<evidence type="ECO:0000313" key="2">
    <source>
        <dbReference type="Proteomes" id="UP000261828"/>
    </source>
</evidence>
<evidence type="ECO:0000313" key="1">
    <source>
        <dbReference type="EMBL" id="RDY58916.1"/>
    </source>
</evidence>
<protein>
    <submittedName>
        <fullName evidence="1">Uncharacterized protein</fullName>
    </submittedName>
</protein>
<dbReference type="RefSeq" id="WP_147296672.1">
    <property type="nucleotide sequence ID" value="NZ_QTJX01000003.1"/>
</dbReference>
<gene>
    <name evidence="1" type="ORF">DX873_14755</name>
</gene>
<name>A0A371JNU9_9FLAO</name>
<proteinExistence type="predicted"/>
<dbReference type="AlphaFoldDB" id="A0A371JNU9"/>
<accession>A0A371JNU9</accession>
<keyword evidence="2" id="KW-1185">Reference proteome</keyword>
<dbReference type="EMBL" id="QTJX01000003">
    <property type="protein sequence ID" value="RDY58916.1"/>
    <property type="molecule type" value="Genomic_DNA"/>
</dbReference>
<comment type="caution">
    <text evidence="1">The sequence shown here is derived from an EMBL/GenBank/DDBJ whole genome shotgun (WGS) entry which is preliminary data.</text>
</comment>
<dbReference type="Proteomes" id="UP000261828">
    <property type="component" value="Unassembled WGS sequence"/>
</dbReference>